<evidence type="ECO:0000256" key="6">
    <source>
        <dbReference type="SAM" id="MobiDB-lite"/>
    </source>
</evidence>
<keyword evidence="2" id="KW-0479">Metal-binding</keyword>
<dbReference type="RefSeq" id="WP_095998774.1">
    <property type="nucleotide sequence ID" value="NZ_NSLI01000004.1"/>
</dbReference>
<feature type="compositionally biased region" description="Polar residues" evidence="6">
    <location>
        <begin position="133"/>
        <end position="142"/>
    </location>
</feature>
<keyword evidence="4" id="KW-0408">Iron</keyword>
<dbReference type="PANTHER" id="PTHR43498:SF1">
    <property type="entry name" value="COB--COM HETERODISULFIDE REDUCTASE IRON-SULFUR SUBUNIT A"/>
    <property type="match status" value="1"/>
</dbReference>
<evidence type="ECO:0000256" key="1">
    <source>
        <dbReference type="ARBA" id="ARBA00022485"/>
    </source>
</evidence>
<dbReference type="GO" id="GO:0046872">
    <property type="term" value="F:metal ion binding"/>
    <property type="evidence" value="ECO:0007669"/>
    <property type="project" value="UniProtKB-KW"/>
</dbReference>
<feature type="region of interest" description="Disordered" evidence="6">
    <location>
        <begin position="128"/>
        <end position="148"/>
    </location>
</feature>
<evidence type="ECO:0000256" key="3">
    <source>
        <dbReference type="ARBA" id="ARBA00023002"/>
    </source>
</evidence>
<evidence type="ECO:0000256" key="5">
    <source>
        <dbReference type="ARBA" id="ARBA00023014"/>
    </source>
</evidence>
<evidence type="ECO:0000256" key="4">
    <source>
        <dbReference type="ARBA" id="ARBA00023004"/>
    </source>
</evidence>
<evidence type="ECO:0000313" key="8">
    <source>
        <dbReference type="Proteomes" id="UP000218151"/>
    </source>
</evidence>
<dbReference type="SUPFAM" id="SSF51905">
    <property type="entry name" value="FAD/NAD(P)-binding domain"/>
    <property type="match status" value="1"/>
</dbReference>
<comment type="caution">
    <text evidence="7">The sequence shown here is derived from an EMBL/GenBank/DDBJ whole genome shotgun (WGS) entry which is preliminary data.</text>
</comment>
<dbReference type="PRINTS" id="PR00411">
    <property type="entry name" value="PNDRDTASEI"/>
</dbReference>
<keyword evidence="8" id="KW-1185">Reference proteome</keyword>
<dbReference type="InterPro" id="IPR036188">
    <property type="entry name" value="FAD/NAD-bd_sf"/>
</dbReference>
<dbReference type="Gene3D" id="2.60.120.260">
    <property type="entry name" value="Galactose-binding domain-like"/>
    <property type="match status" value="1"/>
</dbReference>
<organism evidence="7 8">
    <name type="scientific">Sphingomonas lenta</name>
    <dbReference type="NCBI Taxonomy" id="1141887"/>
    <lineage>
        <taxon>Bacteria</taxon>
        <taxon>Pseudomonadati</taxon>
        <taxon>Pseudomonadota</taxon>
        <taxon>Alphaproteobacteria</taxon>
        <taxon>Sphingomonadales</taxon>
        <taxon>Sphingomonadaceae</taxon>
        <taxon>Sphingomonas</taxon>
    </lineage>
</organism>
<name>A0A2A2SCG6_9SPHN</name>
<proteinExistence type="predicted"/>
<dbReference type="EMBL" id="NSLI01000004">
    <property type="protein sequence ID" value="PAX06948.1"/>
    <property type="molecule type" value="Genomic_DNA"/>
</dbReference>
<dbReference type="Gene3D" id="3.50.50.60">
    <property type="entry name" value="FAD/NAD(P)-binding domain"/>
    <property type="match status" value="1"/>
</dbReference>
<dbReference type="GO" id="GO:0016491">
    <property type="term" value="F:oxidoreductase activity"/>
    <property type="evidence" value="ECO:0007669"/>
    <property type="project" value="UniProtKB-KW"/>
</dbReference>
<dbReference type="Pfam" id="PF12831">
    <property type="entry name" value="FAD_oxidored"/>
    <property type="match status" value="1"/>
</dbReference>
<evidence type="ECO:0000313" key="7">
    <source>
        <dbReference type="EMBL" id="PAX06948.1"/>
    </source>
</evidence>
<evidence type="ECO:0008006" key="9">
    <source>
        <dbReference type="Google" id="ProtNLM"/>
    </source>
</evidence>
<keyword evidence="5" id="KW-0411">Iron-sulfur</keyword>
<protein>
    <recommendedName>
        <fullName evidence="9">FAD-dependent oxidoreductase</fullName>
    </recommendedName>
</protein>
<dbReference type="PANTHER" id="PTHR43498">
    <property type="entry name" value="FERREDOXIN:COB-COM HETERODISULFIDE REDUCTASE SUBUNIT A"/>
    <property type="match status" value="1"/>
</dbReference>
<evidence type="ECO:0000256" key="2">
    <source>
        <dbReference type="ARBA" id="ARBA00022723"/>
    </source>
</evidence>
<sequence length="811" mass="90255">MPLSQNEAEIREFDLVVVGGGLSGLCAAIGAAREGARVALVQDRPVFGGNCSSEVRVVPHGANHSNAWAGHTGVTLSLLLEDRASNHEAFPDHGMINSHFDFTLLQAAHREPNLTFLLNTVVRAVDSEPLPESSGNSEPTSNGLGRIGGGDRRILAVHATQMGSEKEIRLVAPQFIDATGDGTVGHLAGADYRYGREARDEFNESLAPVLPDDVTMGATITMRARDVGRPVDYDPPPWIERYETAADIGFKRTLYHLNKPVYGGYWWLEVCNPFHQIDDNPEVRHELHRHVLGIWNYIKNHSEHREQARNYALDWVGMIPGKRESRRLMGDVMMTEHDCHNDRGWPDAIGYAGWWIDLHIKGGILNKKDPGERENADKNYKHWIRIPTFTLPLRAFYSRNVVNLWIAGRCFSTTHVALGPARVMQTLGQLGQSVGMAAAGAVAADVLPREFAAHNGPHLAPYQQRLLRADVRVPGIVNRDPADLALNASATASSEARLDLQRANETTWYWLGEDAGPGRMASPGLGMVVPLTEARLDSVEFYLRSEAEAPQRLQVVVQRLNRIWDRVDDLPIVARGRIEIEPGARGWHAARLDAAVEPGHPYRIAILGGEHVGWAEAVEWPAGTTLQYLYVSSGGPEPHNAHLEAFAPDEVHIPAYRHWRQLRAALAMRTSPDQRPFGAGNVNNGVAWPERLPGLWMSDPELSMPQRLDLEFPEPRPVSSVRLSFDTNLARFTQSEAAFFRAPECVRDFRLLALEGDGWREVHVERGNYQRHRVIDFPEVTTSALRLEVEATNGAPEARLYEFRAYSSISD</sequence>
<keyword evidence="1" id="KW-0004">4Fe-4S</keyword>
<gene>
    <name evidence="7" type="ORF">CKY28_12835</name>
</gene>
<dbReference type="InterPro" id="IPR039650">
    <property type="entry name" value="HdrA-like"/>
</dbReference>
<dbReference type="AlphaFoldDB" id="A0A2A2SCG6"/>
<dbReference type="OrthoDB" id="9777740at2"/>
<accession>A0A2A2SCG6</accession>
<dbReference type="Proteomes" id="UP000218151">
    <property type="component" value="Unassembled WGS sequence"/>
</dbReference>
<keyword evidence="3" id="KW-0560">Oxidoreductase</keyword>
<dbReference type="GO" id="GO:0051539">
    <property type="term" value="F:4 iron, 4 sulfur cluster binding"/>
    <property type="evidence" value="ECO:0007669"/>
    <property type="project" value="UniProtKB-KW"/>
</dbReference>
<reference evidence="8" key="1">
    <citation type="submission" date="2017-09" db="EMBL/GenBank/DDBJ databases">
        <authorList>
            <person name="Feng G."/>
            <person name="Zhu H."/>
        </authorList>
    </citation>
    <scope>NUCLEOTIDE SEQUENCE [LARGE SCALE GENOMIC DNA]</scope>
    <source>
        <strain evidence="8">1PNM-20</strain>
    </source>
</reference>